<dbReference type="GO" id="GO:0016757">
    <property type="term" value="F:glycosyltransferase activity"/>
    <property type="evidence" value="ECO:0007669"/>
    <property type="project" value="InterPro"/>
</dbReference>
<evidence type="ECO:0000259" key="1">
    <source>
        <dbReference type="Pfam" id="PF13439"/>
    </source>
</evidence>
<dbReference type="PANTHER" id="PTHR12526:SF599">
    <property type="entry name" value="N-ACETYL-ALPHA-D-GLUCOSAMINYL L-MALATE SYNTHASE"/>
    <property type="match status" value="1"/>
</dbReference>
<dbReference type="EMBL" id="AP025628">
    <property type="protein sequence ID" value="BDG59483.1"/>
    <property type="molecule type" value="Genomic_DNA"/>
</dbReference>
<dbReference type="KEGG" id="cmic:caldi_05730"/>
<keyword evidence="3" id="KW-1185">Reference proteome</keyword>
<organism evidence="2 3">
    <name type="scientific">Caldinitratiruptor microaerophilus</name>
    <dbReference type="NCBI Taxonomy" id="671077"/>
    <lineage>
        <taxon>Bacteria</taxon>
        <taxon>Bacillati</taxon>
        <taxon>Bacillota</taxon>
        <taxon>Clostridia</taxon>
        <taxon>Eubacteriales</taxon>
        <taxon>Symbiobacteriaceae</taxon>
        <taxon>Caldinitratiruptor</taxon>
    </lineage>
</organism>
<dbReference type="InterPro" id="IPR028098">
    <property type="entry name" value="Glyco_trans_4-like_N"/>
</dbReference>
<dbReference type="Proteomes" id="UP001163687">
    <property type="component" value="Chromosome"/>
</dbReference>
<proteinExistence type="predicted"/>
<evidence type="ECO:0000313" key="2">
    <source>
        <dbReference type="EMBL" id="BDG59483.1"/>
    </source>
</evidence>
<feature type="domain" description="Glycosyltransferase subfamily 4-like N-terminal" evidence="1">
    <location>
        <begin position="11"/>
        <end position="177"/>
    </location>
</feature>
<dbReference type="InterPro" id="IPR023881">
    <property type="entry name" value="Thiol_BshA"/>
</dbReference>
<dbReference type="RefSeq" id="WP_264843609.1">
    <property type="nucleotide sequence ID" value="NZ_AP025628.1"/>
</dbReference>
<sequence>MKIAIVCYPTVGGSGVVATELGKHLARRGHEVHFISSEPPFRLRGFRPNVAFHQVDTPSYYLFKDAPYLLSLANKIAEVHRHVHLDVVHAHYAIPHATAAYLAREMTAPDGPRVVTTLHGTDITLMGQEPSYAGSIAFAIEKSDGVTAVSEHLRRLTVETLGVRRPIVHIPNFLDCDEFRPAAPPGLREQYARPGERIVAHLSNMRPVKRVDRVVEIFARIAREVPARLLLIGDGPECPKAWQLVREKGLTERVYFLGNQDEVVPLLSIADVFLLPSIQESFGLAALEAMACGTPVVASRIGGLPEVVGETGYLLPPDDVDGMVAAALRILTDAAEHDRLAASAVVRVREQFCADRIVPRYEAFYRQVLG</sequence>
<protein>
    <submittedName>
        <fullName evidence="2">N-acetyl-alpha-D-glucosaminyl L-malate synthase BshA</fullName>
    </submittedName>
</protein>
<dbReference type="Pfam" id="PF13692">
    <property type="entry name" value="Glyco_trans_1_4"/>
    <property type="match status" value="1"/>
</dbReference>
<dbReference type="Gene3D" id="3.40.50.2000">
    <property type="entry name" value="Glycogen Phosphorylase B"/>
    <property type="match status" value="2"/>
</dbReference>
<gene>
    <name evidence="2" type="ORF">caldi_05730</name>
</gene>
<name>A0AA35CJG1_9FIRM</name>
<dbReference type="PANTHER" id="PTHR12526">
    <property type="entry name" value="GLYCOSYLTRANSFERASE"/>
    <property type="match status" value="1"/>
</dbReference>
<accession>A0AA35CJG1</accession>
<evidence type="ECO:0000313" key="3">
    <source>
        <dbReference type="Proteomes" id="UP001163687"/>
    </source>
</evidence>
<dbReference type="NCBIfam" id="TIGR03999">
    <property type="entry name" value="thiol_BshA"/>
    <property type="match status" value="1"/>
</dbReference>
<dbReference type="AlphaFoldDB" id="A0AA35CJG1"/>
<reference evidence="2" key="1">
    <citation type="submission" date="2022-03" db="EMBL/GenBank/DDBJ databases">
        <title>Complete genome sequence of Caldinitratiruptor microaerophilus.</title>
        <authorList>
            <person name="Mukaiyama R."/>
            <person name="Nishiyama T."/>
            <person name="Ueda K."/>
        </authorList>
    </citation>
    <scope>NUCLEOTIDE SEQUENCE</scope>
    <source>
        <strain evidence="2">JCM 16183</strain>
    </source>
</reference>
<dbReference type="GO" id="GO:0071793">
    <property type="term" value="P:bacillithiol biosynthetic process"/>
    <property type="evidence" value="ECO:0007669"/>
    <property type="project" value="InterPro"/>
</dbReference>
<dbReference type="SUPFAM" id="SSF53756">
    <property type="entry name" value="UDP-Glycosyltransferase/glycogen phosphorylase"/>
    <property type="match status" value="1"/>
</dbReference>
<dbReference type="Pfam" id="PF13439">
    <property type="entry name" value="Glyco_transf_4"/>
    <property type="match status" value="1"/>
</dbReference>